<evidence type="ECO:0000259" key="2">
    <source>
        <dbReference type="PROSITE" id="PS50271"/>
    </source>
</evidence>
<dbReference type="Pfam" id="PF02148">
    <property type="entry name" value="zf-UBP"/>
    <property type="match status" value="1"/>
</dbReference>
<reference evidence="3 4" key="1">
    <citation type="submission" date="2016-12" db="EMBL/GenBank/DDBJ databases">
        <authorList>
            <person name="Song W.-J."/>
            <person name="Kurnit D.M."/>
        </authorList>
    </citation>
    <scope>NUCLEOTIDE SEQUENCE [LARGE SCALE GENOMIC DNA]</scope>
    <source>
        <strain evidence="3 4">DSM 43162</strain>
    </source>
</reference>
<dbReference type="Gene3D" id="3.30.40.10">
    <property type="entry name" value="Zinc/RING finger domain, C3HC4 (zinc finger)"/>
    <property type="match status" value="1"/>
</dbReference>
<feature type="compositionally biased region" description="Pro residues" evidence="1">
    <location>
        <begin position="106"/>
        <end position="121"/>
    </location>
</feature>
<dbReference type="InterPro" id="IPR001607">
    <property type="entry name" value="Znf_UBP"/>
</dbReference>
<dbReference type="GO" id="GO:0016787">
    <property type="term" value="F:hydrolase activity"/>
    <property type="evidence" value="ECO:0007669"/>
    <property type="project" value="UniProtKB-KW"/>
</dbReference>
<feature type="domain" description="UBP-type" evidence="2">
    <location>
        <begin position="10"/>
        <end position="118"/>
    </location>
</feature>
<dbReference type="Proteomes" id="UP000184428">
    <property type="component" value="Unassembled WGS sequence"/>
</dbReference>
<dbReference type="InterPro" id="IPR013083">
    <property type="entry name" value="Znf_RING/FYVE/PHD"/>
</dbReference>
<sequence>MPRRPRTGFRGAGAVPTVTAVDAAAAIDPSVPPSGAGCLECEATGGWWFHLRRCAACGHVGCCDSSPSQHARRHAAETGHPVIRSYEPGESWFWDFARGDVVPGPELAPPAHHPLDQPAPGPRGRVPADWQSRLH</sequence>
<keyword evidence="3" id="KW-0378">Hydrolase</keyword>
<dbReference type="GO" id="GO:0008270">
    <property type="term" value="F:zinc ion binding"/>
    <property type="evidence" value="ECO:0007669"/>
    <property type="project" value="InterPro"/>
</dbReference>
<name>A0A1M7S9L7_9ACTN</name>
<feature type="region of interest" description="Disordered" evidence="1">
    <location>
        <begin position="103"/>
        <end position="135"/>
    </location>
</feature>
<evidence type="ECO:0000313" key="3">
    <source>
        <dbReference type="EMBL" id="SHN55176.1"/>
    </source>
</evidence>
<evidence type="ECO:0000313" key="4">
    <source>
        <dbReference type="Proteomes" id="UP000184428"/>
    </source>
</evidence>
<accession>A0A1M7S9L7</accession>
<protein>
    <submittedName>
        <fullName evidence="3">Ubiquitin-hydrolase Zn-finger-containing protein</fullName>
    </submittedName>
</protein>
<organism evidence="3 4">
    <name type="scientific">Geodermatophilus obscurus</name>
    <dbReference type="NCBI Taxonomy" id="1861"/>
    <lineage>
        <taxon>Bacteria</taxon>
        <taxon>Bacillati</taxon>
        <taxon>Actinomycetota</taxon>
        <taxon>Actinomycetes</taxon>
        <taxon>Geodermatophilales</taxon>
        <taxon>Geodermatophilaceae</taxon>
        <taxon>Geodermatophilus</taxon>
    </lineage>
</organism>
<dbReference type="AlphaFoldDB" id="A0A1M7S9L7"/>
<proteinExistence type="predicted"/>
<dbReference type="SUPFAM" id="SSF57850">
    <property type="entry name" value="RING/U-box"/>
    <property type="match status" value="1"/>
</dbReference>
<dbReference type="EMBL" id="FRDM01000002">
    <property type="protein sequence ID" value="SHN55176.1"/>
    <property type="molecule type" value="Genomic_DNA"/>
</dbReference>
<gene>
    <name evidence="3" type="ORF">SAMN05660350_00553</name>
</gene>
<evidence type="ECO:0000256" key="1">
    <source>
        <dbReference type="SAM" id="MobiDB-lite"/>
    </source>
</evidence>
<dbReference type="PROSITE" id="PS50271">
    <property type="entry name" value="ZF_UBP"/>
    <property type="match status" value="1"/>
</dbReference>